<feature type="transmembrane region" description="Helical" evidence="1">
    <location>
        <begin position="143"/>
        <end position="162"/>
    </location>
</feature>
<dbReference type="AlphaFoldDB" id="A0A7W9WN04"/>
<evidence type="ECO:0000313" key="2">
    <source>
        <dbReference type="EMBL" id="MBB6083028.1"/>
    </source>
</evidence>
<reference evidence="2 3" key="1">
    <citation type="submission" date="2020-08" db="EMBL/GenBank/DDBJ databases">
        <title>Genomic Encyclopedia of Type Strains, Phase IV (KMG-IV): sequencing the most valuable type-strain genomes for metagenomic binning, comparative biology and taxonomic classification.</title>
        <authorList>
            <person name="Goeker M."/>
        </authorList>
    </citation>
    <scope>NUCLEOTIDE SEQUENCE [LARGE SCALE GENOMIC DNA]</scope>
    <source>
        <strain evidence="2 3">DSM 12141</strain>
    </source>
</reference>
<name>A0A7W9WN04_CASDE</name>
<feature type="transmembrane region" description="Helical" evidence="1">
    <location>
        <begin position="174"/>
        <end position="194"/>
    </location>
</feature>
<feature type="transmembrane region" description="Helical" evidence="1">
    <location>
        <begin position="91"/>
        <end position="116"/>
    </location>
</feature>
<proteinExistence type="predicted"/>
<gene>
    <name evidence="2" type="ORF">HNR28_001063</name>
</gene>
<dbReference type="Proteomes" id="UP000541136">
    <property type="component" value="Unassembled WGS sequence"/>
</dbReference>
<evidence type="ECO:0000313" key="3">
    <source>
        <dbReference type="Proteomes" id="UP000541136"/>
    </source>
</evidence>
<sequence length="333" mass="36007">MTPPVASLWRRLLAWWPRIARILTLAVSIVVVVLLVKLGRGIDWHEVFLAARGISGPTLWAAGALALSGYAAYSGIDYLARRFLNHAQTIWKTLAIAAASYAFNVNFGVLLGSVGVRLRLYRTLGLRHAATAGVVLFGSVTNWLGYCWMGGIFFFGAVPRTLAAWGIRPEATRAAGAVLLLVACAYMFLCATAARRRWTFRGHPLAFPSVWMALAQSGLAVVSWNIVALILYLLLERQVSYPDVLGITLLSSVAALVAHVPGGLGVTEVVFVDALSGQLGAHEVLGAVLMYRVLYQWVPLCVALPGYLAVELRARHASCGAGGHDLPEEPYER</sequence>
<keyword evidence="1" id="KW-0472">Membrane</keyword>
<keyword evidence="1" id="KW-1133">Transmembrane helix</keyword>
<feature type="transmembrane region" description="Helical" evidence="1">
    <location>
        <begin position="214"/>
        <end position="235"/>
    </location>
</feature>
<feature type="transmembrane region" description="Helical" evidence="1">
    <location>
        <begin position="244"/>
        <end position="264"/>
    </location>
</feature>
<feature type="transmembrane region" description="Helical" evidence="1">
    <location>
        <begin position="20"/>
        <end position="39"/>
    </location>
</feature>
<feature type="transmembrane region" description="Helical" evidence="1">
    <location>
        <begin position="59"/>
        <end position="79"/>
    </location>
</feature>
<keyword evidence="1" id="KW-0812">Transmembrane</keyword>
<feature type="transmembrane region" description="Helical" evidence="1">
    <location>
        <begin position="284"/>
        <end position="308"/>
    </location>
</feature>
<comment type="caution">
    <text evidence="2">The sequence shown here is derived from an EMBL/GenBank/DDBJ whole genome shotgun (WGS) entry which is preliminary data.</text>
</comment>
<organism evidence="2 3">
    <name type="scientific">Castellaniella defragrans</name>
    <name type="common">Alcaligenes defragrans</name>
    <dbReference type="NCBI Taxonomy" id="75697"/>
    <lineage>
        <taxon>Bacteria</taxon>
        <taxon>Pseudomonadati</taxon>
        <taxon>Pseudomonadota</taxon>
        <taxon>Betaproteobacteria</taxon>
        <taxon>Burkholderiales</taxon>
        <taxon>Alcaligenaceae</taxon>
        <taxon>Castellaniella</taxon>
    </lineage>
</organism>
<dbReference type="EMBL" id="JACHIB010000005">
    <property type="protein sequence ID" value="MBB6083028.1"/>
    <property type="molecule type" value="Genomic_DNA"/>
</dbReference>
<evidence type="ECO:0000256" key="1">
    <source>
        <dbReference type="SAM" id="Phobius"/>
    </source>
</evidence>
<protein>
    <submittedName>
        <fullName evidence="2">Uncharacterized protein</fullName>
    </submittedName>
</protein>
<accession>A0A7W9WN04</accession>
<dbReference type="RefSeq" id="WP_151024382.1">
    <property type="nucleotide sequence ID" value="NZ_JACHIB010000005.1"/>
</dbReference>